<evidence type="ECO:0000259" key="11">
    <source>
        <dbReference type="PROSITE" id="PS50160"/>
    </source>
</evidence>
<keyword evidence="8" id="KW-0234">DNA repair</keyword>
<gene>
    <name evidence="12" type="ORF">UFOVP448_31</name>
</gene>
<dbReference type="SUPFAM" id="SSF56091">
    <property type="entry name" value="DNA ligase/mRNA capping enzyme, catalytic domain"/>
    <property type="match status" value="1"/>
</dbReference>
<feature type="domain" description="ATP-dependent DNA ligase family profile" evidence="11">
    <location>
        <begin position="190"/>
        <end position="259"/>
    </location>
</feature>
<proteinExistence type="inferred from homology"/>
<dbReference type="GO" id="GO:0006281">
    <property type="term" value="P:DNA repair"/>
    <property type="evidence" value="ECO:0007669"/>
    <property type="project" value="UniProtKB-KW"/>
</dbReference>
<evidence type="ECO:0000256" key="2">
    <source>
        <dbReference type="ARBA" id="ARBA00007572"/>
    </source>
</evidence>
<dbReference type="SUPFAM" id="SSF50249">
    <property type="entry name" value="Nucleic acid-binding proteins"/>
    <property type="match status" value="1"/>
</dbReference>
<keyword evidence="5" id="KW-0235">DNA replication</keyword>
<keyword evidence="4 12" id="KW-0436">Ligase</keyword>
<dbReference type="PANTHER" id="PTHR47810">
    <property type="entry name" value="DNA LIGASE"/>
    <property type="match status" value="1"/>
</dbReference>
<dbReference type="InterPro" id="IPR012340">
    <property type="entry name" value="NA-bd_OB-fold"/>
</dbReference>
<dbReference type="Gene3D" id="3.30.1490.70">
    <property type="match status" value="1"/>
</dbReference>
<name>A0A6J5MAC8_9CAUD</name>
<dbReference type="GO" id="GO:0003910">
    <property type="term" value="F:DNA ligase (ATP) activity"/>
    <property type="evidence" value="ECO:0007669"/>
    <property type="project" value="InterPro"/>
</dbReference>
<protein>
    <recommendedName>
        <fullName evidence="3">DNA ligase</fullName>
    </recommendedName>
    <alternativeName>
        <fullName evidence="9">Polydeoxyribonucleotide synthase [ATP]</fullName>
    </alternativeName>
</protein>
<dbReference type="Gene3D" id="3.30.470.30">
    <property type="entry name" value="DNA ligase/mRNA capping enzyme"/>
    <property type="match status" value="1"/>
</dbReference>
<evidence type="ECO:0000256" key="5">
    <source>
        <dbReference type="ARBA" id="ARBA00022705"/>
    </source>
</evidence>
<dbReference type="InterPro" id="IPR050326">
    <property type="entry name" value="NAD_dep_DNA_ligaseB"/>
</dbReference>
<evidence type="ECO:0000256" key="1">
    <source>
        <dbReference type="ARBA" id="ARBA00004328"/>
    </source>
</evidence>
<evidence type="ECO:0000256" key="7">
    <source>
        <dbReference type="ARBA" id="ARBA00022844"/>
    </source>
</evidence>
<keyword evidence="6" id="KW-0227">DNA damage</keyword>
<dbReference type="PROSITE" id="PS50160">
    <property type="entry name" value="DNA_LIGASE_A3"/>
    <property type="match status" value="1"/>
</dbReference>
<comment type="function">
    <text evidence="10">Very low-fidelity DNA ligase that seals nicks in double-stranded DNA during DNA repair. Together with the viral repair DNA polymerase X, fills the single nucleotide gaps generated by the AP endonuclease. It is not essential for viral replication and recombination. Displays a very low adenylation activity towards DNA with 3'-dideoxy- or 3'-amino-terminated nicks compared to regular nick DNA.</text>
</comment>
<comment type="similarity">
    <text evidence="2">Belongs to the ATP-dependent DNA ligase family.</text>
</comment>
<dbReference type="InterPro" id="IPR012310">
    <property type="entry name" value="DNA_ligase_ATP-dep_cent"/>
</dbReference>
<evidence type="ECO:0000256" key="9">
    <source>
        <dbReference type="ARBA" id="ARBA00032896"/>
    </source>
</evidence>
<keyword evidence="7" id="KW-0946">Virion</keyword>
<dbReference type="PANTHER" id="PTHR47810:SF5">
    <property type="entry name" value="LIGASE, PUTATIVE-RELATED"/>
    <property type="match status" value="1"/>
</dbReference>
<evidence type="ECO:0000256" key="8">
    <source>
        <dbReference type="ARBA" id="ARBA00023204"/>
    </source>
</evidence>
<dbReference type="GO" id="GO:0006260">
    <property type="term" value="P:DNA replication"/>
    <property type="evidence" value="ECO:0007669"/>
    <property type="project" value="UniProtKB-KW"/>
</dbReference>
<accession>A0A6J5MAC8</accession>
<evidence type="ECO:0000256" key="10">
    <source>
        <dbReference type="ARBA" id="ARBA00046002"/>
    </source>
</evidence>
<comment type="subcellular location">
    <subcellularLocation>
        <location evidence="1">Virion</location>
    </subcellularLocation>
</comment>
<dbReference type="EMBL" id="LR796422">
    <property type="protein sequence ID" value="CAB4142717.1"/>
    <property type="molecule type" value="Genomic_DNA"/>
</dbReference>
<reference evidence="12" key="1">
    <citation type="submission" date="2020-04" db="EMBL/GenBank/DDBJ databases">
        <authorList>
            <person name="Chiriac C."/>
            <person name="Salcher M."/>
            <person name="Ghai R."/>
            <person name="Kavagutti S V."/>
        </authorList>
    </citation>
    <scope>NUCLEOTIDE SEQUENCE</scope>
</reference>
<dbReference type="CDD" id="cd07896">
    <property type="entry name" value="Adenylation_kDNA_ligase_like"/>
    <property type="match status" value="1"/>
</dbReference>
<dbReference type="Pfam" id="PF01068">
    <property type="entry name" value="DNA_ligase_A_M"/>
    <property type="match status" value="1"/>
</dbReference>
<evidence type="ECO:0000313" key="12">
    <source>
        <dbReference type="EMBL" id="CAB4142717.1"/>
    </source>
</evidence>
<dbReference type="GO" id="GO:0005524">
    <property type="term" value="F:ATP binding"/>
    <property type="evidence" value="ECO:0007669"/>
    <property type="project" value="InterPro"/>
</dbReference>
<evidence type="ECO:0000256" key="4">
    <source>
        <dbReference type="ARBA" id="ARBA00022598"/>
    </source>
</evidence>
<evidence type="ECO:0000256" key="6">
    <source>
        <dbReference type="ARBA" id="ARBA00022763"/>
    </source>
</evidence>
<sequence length="338" mass="38917">MLTLYKIGNASKALLPWTIWRDGTSVYTEWTPPKAIEPQVAVAQFESVESADQHYRTAITKKRRLGYSEEVSDSSPKLLPMLANKYNPESSTSRKFPYFVQPKYDGQRCIYDAPNKRLLSRTGQMILSLPSLLERLVLFQYPSLDGELYCHGKSLQQILSSTRQTVNIVDDESIKYMVYDLPVPDIKQRDRIQLLKTLANHTEKRILISEYSIVYSHEEVLQMHSTYVDRGYEGVMLRHPDGLYRFGPRTSDLLKFKTELDDYFPIHSIKKDKVGNPIFSLRSPNGLFNAVIEGDDAYRKQLYEQRSSLIGMQVKVHYIGLSDIGIPRHARIVSLSEE</sequence>
<evidence type="ECO:0000256" key="3">
    <source>
        <dbReference type="ARBA" id="ARBA00013308"/>
    </source>
</evidence>
<dbReference type="GO" id="GO:0044423">
    <property type="term" value="C:virion component"/>
    <property type="evidence" value="ECO:0007669"/>
    <property type="project" value="UniProtKB-KW"/>
</dbReference>
<organism evidence="12">
    <name type="scientific">uncultured Caudovirales phage</name>
    <dbReference type="NCBI Taxonomy" id="2100421"/>
    <lineage>
        <taxon>Viruses</taxon>
        <taxon>Duplodnaviria</taxon>
        <taxon>Heunggongvirae</taxon>
        <taxon>Uroviricota</taxon>
        <taxon>Caudoviricetes</taxon>
        <taxon>Peduoviridae</taxon>
        <taxon>Maltschvirus</taxon>
        <taxon>Maltschvirus maltsch</taxon>
    </lineage>
</organism>
<dbReference type="GO" id="GO:0006310">
    <property type="term" value="P:DNA recombination"/>
    <property type="evidence" value="ECO:0007669"/>
    <property type="project" value="InterPro"/>
</dbReference>